<reference evidence="2" key="1">
    <citation type="submission" date="2021-03" db="EMBL/GenBank/DDBJ databases">
        <title>Evolutionary innovations through gain and loss of genes in the ectomycorrhizal Boletales.</title>
        <authorList>
            <person name="Wu G."/>
            <person name="Miyauchi S."/>
            <person name="Morin E."/>
            <person name="Yang Z.-L."/>
            <person name="Xu J."/>
            <person name="Martin F.M."/>
        </authorList>
    </citation>
    <scope>NUCLEOTIDE SEQUENCE</scope>
    <source>
        <strain evidence="2">BR01</strain>
    </source>
</reference>
<protein>
    <recommendedName>
        <fullName evidence="1">DUSP domain-containing protein</fullName>
    </recommendedName>
</protein>
<keyword evidence="3" id="KW-1185">Reference proteome</keyword>
<dbReference type="Gene3D" id="3.30.2230.10">
    <property type="entry name" value="DUSP-like"/>
    <property type="match status" value="1"/>
</dbReference>
<organism evidence="2 3">
    <name type="scientific">Boletus reticuloceps</name>
    <dbReference type="NCBI Taxonomy" id="495285"/>
    <lineage>
        <taxon>Eukaryota</taxon>
        <taxon>Fungi</taxon>
        <taxon>Dikarya</taxon>
        <taxon>Basidiomycota</taxon>
        <taxon>Agaricomycotina</taxon>
        <taxon>Agaricomycetes</taxon>
        <taxon>Agaricomycetidae</taxon>
        <taxon>Boletales</taxon>
        <taxon>Boletineae</taxon>
        <taxon>Boletaceae</taxon>
        <taxon>Boletoideae</taxon>
        <taxon>Boletus</taxon>
    </lineage>
</organism>
<evidence type="ECO:0000313" key="3">
    <source>
        <dbReference type="Proteomes" id="UP000683000"/>
    </source>
</evidence>
<dbReference type="GO" id="GO:0004843">
    <property type="term" value="F:cysteine-type deubiquitinase activity"/>
    <property type="evidence" value="ECO:0007669"/>
    <property type="project" value="InterPro"/>
</dbReference>
<dbReference type="EMBL" id="JAGFBS010000016">
    <property type="protein sequence ID" value="KAG6374950.1"/>
    <property type="molecule type" value="Genomic_DNA"/>
</dbReference>
<gene>
    <name evidence="2" type="ORF">JVT61DRAFT_3705</name>
</gene>
<proteinExistence type="predicted"/>
<dbReference type="Proteomes" id="UP000683000">
    <property type="component" value="Unassembled WGS sequence"/>
</dbReference>
<dbReference type="InterPro" id="IPR006615">
    <property type="entry name" value="Pept_C19_DUSP"/>
</dbReference>
<dbReference type="InterPro" id="IPR035927">
    <property type="entry name" value="DUSP-like_sf"/>
</dbReference>
<feature type="domain" description="DUSP" evidence="1">
    <location>
        <begin position="1"/>
        <end position="82"/>
    </location>
</feature>
<name>A0A8I2YMS6_9AGAM</name>
<evidence type="ECO:0000313" key="2">
    <source>
        <dbReference type="EMBL" id="KAG6374950.1"/>
    </source>
</evidence>
<comment type="caution">
    <text evidence="2">The sequence shown here is derived from an EMBL/GenBank/DDBJ whole genome shotgun (WGS) entry which is preliminary data.</text>
</comment>
<dbReference type="Pfam" id="PF06337">
    <property type="entry name" value="DUSP"/>
    <property type="match status" value="1"/>
</dbReference>
<evidence type="ECO:0000259" key="1">
    <source>
        <dbReference type="PROSITE" id="PS51283"/>
    </source>
</evidence>
<accession>A0A8I2YMS6</accession>
<dbReference type="OrthoDB" id="292964at2759"/>
<dbReference type="PROSITE" id="PS51283">
    <property type="entry name" value="DUSP"/>
    <property type="match status" value="1"/>
</dbReference>
<dbReference type="SUPFAM" id="SSF143791">
    <property type="entry name" value="DUSP-like"/>
    <property type="match status" value="1"/>
</dbReference>
<dbReference type="AlphaFoldDB" id="A0A8I2YMS6"/>
<sequence length="95" mass="10869">MVSDTWYIVSRRWYRRWENVRHGVADKAGPVNNMPLVDHAGNLVSNLTIDVEFVPSDIWKVFITWCVSPFFSYPPSSLTLSLAQSSQEAILENLV</sequence>